<keyword evidence="2" id="KW-1185">Reference proteome</keyword>
<dbReference type="AlphaFoldDB" id="A0A4Y2C6V8"/>
<accession>A0A4Y2C6V8</accession>
<protein>
    <submittedName>
        <fullName evidence="1">Uncharacterized protein</fullName>
    </submittedName>
</protein>
<sequence length="96" mass="10849">MQILPVTSSLSIFGIHISIYVWHPWMEKWDDIQWSSSKCKAGHSRQGCSTALGPTTGLVLFIQADPFRWVIHEGSKTVILLAFKTEPRLLLLEPSN</sequence>
<dbReference type="Proteomes" id="UP000499080">
    <property type="component" value="Unassembled WGS sequence"/>
</dbReference>
<organism evidence="1 2">
    <name type="scientific">Araneus ventricosus</name>
    <name type="common">Orbweaver spider</name>
    <name type="synonym">Epeira ventricosa</name>
    <dbReference type="NCBI Taxonomy" id="182803"/>
    <lineage>
        <taxon>Eukaryota</taxon>
        <taxon>Metazoa</taxon>
        <taxon>Ecdysozoa</taxon>
        <taxon>Arthropoda</taxon>
        <taxon>Chelicerata</taxon>
        <taxon>Arachnida</taxon>
        <taxon>Araneae</taxon>
        <taxon>Araneomorphae</taxon>
        <taxon>Entelegynae</taxon>
        <taxon>Araneoidea</taxon>
        <taxon>Araneidae</taxon>
        <taxon>Araneus</taxon>
    </lineage>
</organism>
<proteinExistence type="predicted"/>
<gene>
    <name evidence="1" type="ORF">AVEN_176350_1</name>
</gene>
<evidence type="ECO:0000313" key="2">
    <source>
        <dbReference type="Proteomes" id="UP000499080"/>
    </source>
</evidence>
<name>A0A4Y2C6V8_ARAVE</name>
<dbReference type="EMBL" id="BGPR01000154">
    <property type="protein sequence ID" value="GBM00089.1"/>
    <property type="molecule type" value="Genomic_DNA"/>
</dbReference>
<evidence type="ECO:0000313" key="1">
    <source>
        <dbReference type="EMBL" id="GBM00089.1"/>
    </source>
</evidence>
<reference evidence="1 2" key="1">
    <citation type="journal article" date="2019" name="Sci. Rep.">
        <title>Orb-weaving spider Araneus ventricosus genome elucidates the spidroin gene catalogue.</title>
        <authorList>
            <person name="Kono N."/>
            <person name="Nakamura H."/>
            <person name="Ohtoshi R."/>
            <person name="Moran D.A.P."/>
            <person name="Shinohara A."/>
            <person name="Yoshida Y."/>
            <person name="Fujiwara M."/>
            <person name="Mori M."/>
            <person name="Tomita M."/>
            <person name="Arakawa K."/>
        </authorList>
    </citation>
    <scope>NUCLEOTIDE SEQUENCE [LARGE SCALE GENOMIC DNA]</scope>
</reference>
<comment type="caution">
    <text evidence="1">The sequence shown here is derived from an EMBL/GenBank/DDBJ whole genome shotgun (WGS) entry which is preliminary data.</text>
</comment>